<dbReference type="PROSITE" id="PS00122">
    <property type="entry name" value="CARBOXYLESTERASE_B_1"/>
    <property type="match status" value="1"/>
</dbReference>
<dbReference type="PRINTS" id="PR00878">
    <property type="entry name" value="CHOLNESTRASE"/>
</dbReference>
<proteinExistence type="inferred from homology"/>
<evidence type="ECO:0000256" key="3">
    <source>
        <dbReference type="PIRSR" id="PIRSR600997-1"/>
    </source>
</evidence>
<dbReference type="KEGG" id="fad:CDH04_07195"/>
<dbReference type="GO" id="GO:0004104">
    <property type="term" value="F:cholinesterase activity"/>
    <property type="evidence" value="ECO:0007669"/>
    <property type="project" value="InterPro"/>
</dbReference>
<dbReference type="EMBL" id="CP043424">
    <property type="protein sequence ID" value="QIW12444.1"/>
    <property type="molecule type" value="Genomic_DNA"/>
</dbReference>
<dbReference type="InterPro" id="IPR019826">
    <property type="entry name" value="Carboxylesterase_B_AS"/>
</dbReference>
<dbReference type="EC" id="3.1.1.-" evidence="4"/>
<dbReference type="Pfam" id="PF00135">
    <property type="entry name" value="COesterase"/>
    <property type="match status" value="1"/>
</dbReference>
<evidence type="ECO:0000313" key="7">
    <source>
        <dbReference type="EMBL" id="QIW12444.1"/>
    </source>
</evidence>
<dbReference type="OrthoDB" id="9775851at2"/>
<evidence type="ECO:0000313" key="6">
    <source>
        <dbReference type="EMBL" id="AXA34200.1"/>
    </source>
</evidence>
<dbReference type="PANTHER" id="PTHR11559">
    <property type="entry name" value="CARBOXYLESTERASE"/>
    <property type="match status" value="1"/>
</dbReference>
<sequence length="582" mass="64630">MFLGVIALSTTAQAKPDCDKSSEIISTNSGKLCGIQQQRSSQTAEAYLGVPFAKPPVGKLRWKAPEPIGKFDQDVFQATQLGNNCVQPSGESKYKGSEDCLNLNIWKPKGDKKNLPVMIFIPGGGFVVGAGGLEIYNGTYLAAKHDVIVVTLNYRLGALGFLRYMENATNIKGNFGLLDQITAMKWIKENIKNFGGDPDKITLFGESAGAMSVGFHLMSVPKSNDLFRAAIMESNPYSVPYADAIEAELVGKNFVKLINKNIKDDDAKGNDLEWLQSLPVDAIMQSQDKTLPGGIFNLVINGMAQGTWWTPTVGVSPVTGQPMDGYHEGNSPKPYVFGLNKNEGIFFMPDPNKFTKSNLKKALLSDFGNIGYKNIINFKDKEGNAIYNPNNYDSDSESTMTPAAQAMSKIMTDYSFGYGNLHALQKSWDKQSISKEPVYSYYFSKQSSFNYQNLERCLNEVCHTYELPYVFHNFVVKQPDGTQTTVKNASENDIALANLMSKSWAGFAKDPYDWKNGFGYPPLDSISKGKYVHFKTNPKIANNLTEIINYPFWGKTKTAQKIWLKLGQAEKPKYKEHESSDF</sequence>
<dbReference type="SUPFAM" id="SSF53474">
    <property type="entry name" value="alpha/beta-Hydrolases"/>
    <property type="match status" value="1"/>
</dbReference>
<evidence type="ECO:0000256" key="1">
    <source>
        <dbReference type="ARBA" id="ARBA00005964"/>
    </source>
</evidence>
<dbReference type="InterPro" id="IPR002018">
    <property type="entry name" value="CarbesteraseB"/>
</dbReference>
<keyword evidence="2 4" id="KW-0378">Hydrolase</keyword>
<dbReference type="EMBL" id="CP021781">
    <property type="protein sequence ID" value="AXA34200.1"/>
    <property type="molecule type" value="Genomic_DNA"/>
</dbReference>
<evidence type="ECO:0000313" key="8">
    <source>
        <dbReference type="Proteomes" id="UP000251120"/>
    </source>
</evidence>
<feature type="domain" description="Carboxylesterase type B" evidence="5">
    <location>
        <begin position="22"/>
        <end position="544"/>
    </location>
</feature>
<comment type="similarity">
    <text evidence="1 4">Belongs to the type-B carboxylesterase/lipase family.</text>
</comment>
<dbReference type="Proteomes" id="UP000681131">
    <property type="component" value="Chromosome"/>
</dbReference>
<feature type="active site" description="Charge relay system" evidence="3">
    <location>
        <position position="343"/>
    </location>
</feature>
<name>A0A2Z4XZL0_9GAMM</name>
<evidence type="ECO:0000256" key="2">
    <source>
        <dbReference type="ARBA" id="ARBA00022801"/>
    </source>
</evidence>
<reference evidence="6 8" key="1">
    <citation type="submission" date="2017-06" db="EMBL/GenBank/DDBJ databases">
        <title>Complete genome of Francisella adeliensis.</title>
        <authorList>
            <person name="Vallesi A."/>
            <person name="Sjodin A."/>
        </authorList>
    </citation>
    <scope>NUCLEOTIDE SEQUENCE [LARGE SCALE GENOMIC DNA]</scope>
    <source>
        <strain evidence="6 8">FDC440</strain>
    </source>
</reference>
<dbReference type="InterPro" id="IPR029058">
    <property type="entry name" value="AB_hydrolase_fold"/>
</dbReference>
<feature type="active site" description="Acyl-ester intermediate" evidence="3">
    <location>
        <position position="207"/>
    </location>
</feature>
<dbReference type="Proteomes" id="UP000251120">
    <property type="component" value="Chromosome"/>
</dbReference>
<accession>A0A2Z4XZL0</accession>
<evidence type="ECO:0000259" key="5">
    <source>
        <dbReference type="Pfam" id="PF00135"/>
    </source>
</evidence>
<gene>
    <name evidence="6" type="ORF">CDH04_07195</name>
    <name evidence="7" type="ORF">FZC43_07200</name>
</gene>
<dbReference type="InterPro" id="IPR050309">
    <property type="entry name" value="Type-B_Carboxylest/Lipase"/>
</dbReference>
<feature type="active site" description="Charge relay system" evidence="3">
    <location>
        <position position="463"/>
    </location>
</feature>
<dbReference type="RefSeq" id="WP_112870378.1">
    <property type="nucleotide sequence ID" value="NZ_CP021781.1"/>
</dbReference>
<protein>
    <recommendedName>
        <fullName evidence="4">Carboxylic ester hydrolase</fullName>
        <ecNumber evidence="4">3.1.1.-</ecNumber>
    </recommendedName>
</protein>
<dbReference type="AlphaFoldDB" id="A0A2Z4XZL0"/>
<dbReference type="InterPro" id="IPR000997">
    <property type="entry name" value="Cholinesterase"/>
</dbReference>
<reference evidence="7 9" key="2">
    <citation type="submission" date="2019-08" db="EMBL/GenBank/DDBJ databases">
        <title>Complete genome sequences of Francisella adeliensis (FSC1325 and FSC1326).</title>
        <authorList>
            <person name="Ohrman C."/>
            <person name="Uneklint I."/>
            <person name="Vallesi A."/>
            <person name="Karlsson L."/>
            <person name="Sjodin A."/>
        </authorList>
    </citation>
    <scope>NUCLEOTIDE SEQUENCE [LARGE SCALE GENOMIC DNA]</scope>
    <source>
        <strain evidence="7 9">FSC1325</strain>
    </source>
</reference>
<evidence type="ECO:0000256" key="4">
    <source>
        <dbReference type="RuleBase" id="RU361235"/>
    </source>
</evidence>
<dbReference type="Gene3D" id="3.40.50.1820">
    <property type="entry name" value="alpha/beta hydrolase"/>
    <property type="match status" value="1"/>
</dbReference>
<organism evidence="6 8">
    <name type="scientific">Francisella adeliensis</name>
    <dbReference type="NCBI Taxonomy" id="2007306"/>
    <lineage>
        <taxon>Bacteria</taxon>
        <taxon>Pseudomonadati</taxon>
        <taxon>Pseudomonadota</taxon>
        <taxon>Gammaproteobacteria</taxon>
        <taxon>Thiotrichales</taxon>
        <taxon>Francisellaceae</taxon>
        <taxon>Francisella</taxon>
    </lineage>
</organism>
<keyword evidence="9" id="KW-1185">Reference proteome</keyword>
<evidence type="ECO:0000313" key="9">
    <source>
        <dbReference type="Proteomes" id="UP000681131"/>
    </source>
</evidence>